<name>A0A834L463_RHOSS</name>
<dbReference type="Pfam" id="PF03101">
    <property type="entry name" value="FAR1"/>
    <property type="match status" value="1"/>
</dbReference>
<accession>A0A834L463</accession>
<dbReference type="EMBL" id="WJXA01000013">
    <property type="protein sequence ID" value="KAF7120278.1"/>
    <property type="molecule type" value="Genomic_DNA"/>
</dbReference>
<dbReference type="GO" id="GO:0003676">
    <property type="term" value="F:nucleic acid binding"/>
    <property type="evidence" value="ECO:0007669"/>
    <property type="project" value="InterPro"/>
</dbReference>
<sequence length="399" mass="45889">MEKPFDLDDFEVDKGLEAPLSRMSFETIEDARKYYEDYSRQNGFWICTRTSCKGQNRSTGMLFVCAKEGKYVAKIENDGVVEVLEENDKIGEDEKVIPKKRARSCSTVRCGCKARLQIKYDKWSSKWKVTVFSDAHNHPLVTPSKRMRMKSNRHMPKAVKDLTKVFYRENLVVSKVASIFCGEHISLDNRDCYNHLRNVRNVFNKFKDEMSGVFHYKVEEVGMRNDNGFQSFIVKSKDHKVKKFAVTLDLQTYEESTKLACLAAPSNEAYTIYIETMNDLSKKLLKVTSYVPPINVCLEEDDLHSTKHSQVLLSDPNISQTKGREKDVKKKDAIIHSERLKSGFELASNKKKRKCHLCNKLGHDKRTCPSNPMSKTHKGDYDASSAWITVVFLVASYRV</sequence>
<comment type="caution">
    <text evidence="2">The sequence shown here is derived from an EMBL/GenBank/DDBJ whole genome shotgun (WGS) entry which is preliminary data.</text>
</comment>
<evidence type="ECO:0000313" key="3">
    <source>
        <dbReference type="Proteomes" id="UP000626092"/>
    </source>
</evidence>
<dbReference type="OrthoDB" id="2402896at2759"/>
<dbReference type="AlphaFoldDB" id="A0A834L463"/>
<dbReference type="PANTHER" id="PTHR46328">
    <property type="entry name" value="FAR-RED IMPAIRED RESPONSIVE (FAR1) FAMILY PROTEIN-RELATED"/>
    <property type="match status" value="1"/>
</dbReference>
<feature type="domain" description="FAR1" evidence="1">
    <location>
        <begin position="33"/>
        <end position="141"/>
    </location>
</feature>
<proteinExistence type="predicted"/>
<gene>
    <name evidence="2" type="ORF">RHSIM_Rhsim13G0113200</name>
</gene>
<keyword evidence="3" id="KW-1185">Reference proteome</keyword>
<dbReference type="Proteomes" id="UP000626092">
    <property type="component" value="Unassembled WGS sequence"/>
</dbReference>
<protein>
    <recommendedName>
        <fullName evidence="1">FAR1 domain-containing protein</fullName>
    </recommendedName>
</protein>
<reference evidence="2" key="1">
    <citation type="submission" date="2019-11" db="EMBL/GenBank/DDBJ databases">
        <authorList>
            <person name="Liu Y."/>
            <person name="Hou J."/>
            <person name="Li T.-Q."/>
            <person name="Guan C.-H."/>
            <person name="Wu X."/>
            <person name="Wu H.-Z."/>
            <person name="Ling F."/>
            <person name="Zhang R."/>
            <person name="Shi X.-G."/>
            <person name="Ren J.-P."/>
            <person name="Chen E.-F."/>
            <person name="Sun J.-M."/>
        </authorList>
    </citation>
    <scope>NUCLEOTIDE SEQUENCE</scope>
    <source>
        <strain evidence="2">Adult_tree_wgs_1</strain>
        <tissue evidence="2">Leaves</tissue>
    </source>
</reference>
<evidence type="ECO:0000313" key="2">
    <source>
        <dbReference type="EMBL" id="KAF7120278.1"/>
    </source>
</evidence>
<dbReference type="SUPFAM" id="SSF57756">
    <property type="entry name" value="Retrovirus zinc finger-like domains"/>
    <property type="match status" value="1"/>
</dbReference>
<dbReference type="InterPro" id="IPR036875">
    <property type="entry name" value="Znf_CCHC_sf"/>
</dbReference>
<dbReference type="InterPro" id="IPR004330">
    <property type="entry name" value="FAR1_DNA_bnd_dom"/>
</dbReference>
<dbReference type="GO" id="GO:0008270">
    <property type="term" value="F:zinc ion binding"/>
    <property type="evidence" value="ECO:0007669"/>
    <property type="project" value="InterPro"/>
</dbReference>
<dbReference type="PANTHER" id="PTHR46328:SF27">
    <property type="entry name" value="OS12G0287500 PROTEIN"/>
    <property type="match status" value="1"/>
</dbReference>
<evidence type="ECO:0000259" key="1">
    <source>
        <dbReference type="Pfam" id="PF03101"/>
    </source>
</evidence>
<organism evidence="2 3">
    <name type="scientific">Rhododendron simsii</name>
    <name type="common">Sims's rhododendron</name>
    <dbReference type="NCBI Taxonomy" id="118357"/>
    <lineage>
        <taxon>Eukaryota</taxon>
        <taxon>Viridiplantae</taxon>
        <taxon>Streptophyta</taxon>
        <taxon>Embryophyta</taxon>
        <taxon>Tracheophyta</taxon>
        <taxon>Spermatophyta</taxon>
        <taxon>Magnoliopsida</taxon>
        <taxon>eudicotyledons</taxon>
        <taxon>Gunneridae</taxon>
        <taxon>Pentapetalae</taxon>
        <taxon>asterids</taxon>
        <taxon>Ericales</taxon>
        <taxon>Ericaceae</taxon>
        <taxon>Ericoideae</taxon>
        <taxon>Rhodoreae</taxon>
        <taxon>Rhododendron</taxon>
    </lineage>
</organism>